<name>A0A7D9DZ47_PARCT</name>
<evidence type="ECO:0000313" key="2">
    <source>
        <dbReference type="EMBL" id="CAB3996993.1"/>
    </source>
</evidence>
<proteinExistence type="predicted"/>
<organism evidence="2 3">
    <name type="scientific">Paramuricea clavata</name>
    <name type="common">Red gorgonian</name>
    <name type="synonym">Violescent sea-whip</name>
    <dbReference type="NCBI Taxonomy" id="317549"/>
    <lineage>
        <taxon>Eukaryota</taxon>
        <taxon>Metazoa</taxon>
        <taxon>Cnidaria</taxon>
        <taxon>Anthozoa</taxon>
        <taxon>Octocorallia</taxon>
        <taxon>Malacalcyonacea</taxon>
        <taxon>Plexauridae</taxon>
        <taxon>Paramuricea</taxon>
    </lineage>
</organism>
<keyword evidence="2" id="KW-0670">Pyruvate</keyword>
<comment type="caution">
    <text evidence="2">The sequence shown here is derived from an EMBL/GenBank/DDBJ whole genome shotgun (WGS) entry which is preliminary data.</text>
</comment>
<keyword evidence="1" id="KW-1015">Disulfide bond</keyword>
<dbReference type="PROSITE" id="PS00022">
    <property type="entry name" value="EGF_1"/>
    <property type="match status" value="1"/>
</dbReference>
<keyword evidence="3" id="KW-1185">Reference proteome</keyword>
<dbReference type="AlphaFoldDB" id="A0A7D9DZ47"/>
<dbReference type="InterPro" id="IPR036056">
    <property type="entry name" value="Fibrinogen-like_C"/>
</dbReference>
<gene>
    <name evidence="2" type="ORF">PACLA_8A004845</name>
</gene>
<reference evidence="2" key="1">
    <citation type="submission" date="2020-04" db="EMBL/GenBank/DDBJ databases">
        <authorList>
            <person name="Alioto T."/>
            <person name="Alioto T."/>
            <person name="Gomez Garrido J."/>
        </authorList>
    </citation>
    <scope>NUCLEOTIDE SEQUENCE</scope>
    <source>
        <strain evidence="2">A484AB</strain>
    </source>
</reference>
<comment type="caution">
    <text evidence="1">Lacks conserved residue(s) required for the propagation of feature annotation.</text>
</comment>
<dbReference type="PROSITE" id="PS01186">
    <property type="entry name" value="EGF_2"/>
    <property type="match status" value="1"/>
</dbReference>
<evidence type="ECO:0000313" key="3">
    <source>
        <dbReference type="Proteomes" id="UP001152795"/>
    </source>
</evidence>
<dbReference type="SUPFAM" id="SSF56496">
    <property type="entry name" value="Fibrinogen C-terminal domain-like"/>
    <property type="match status" value="1"/>
</dbReference>
<evidence type="ECO:0000256" key="1">
    <source>
        <dbReference type="PROSITE-ProRule" id="PRU00076"/>
    </source>
</evidence>
<accession>A0A7D9DZ47</accession>
<dbReference type="OrthoDB" id="5954791at2759"/>
<protein>
    <submittedName>
        <fullName evidence="2">Dihydrolipoyllysine-residue acetyltransferase component 3 of pyruvate dehydrogenase complex</fullName>
    </submittedName>
</protein>
<dbReference type="PROSITE" id="PS50026">
    <property type="entry name" value="EGF_3"/>
    <property type="match status" value="1"/>
</dbReference>
<dbReference type="InterPro" id="IPR000742">
    <property type="entry name" value="EGF"/>
</dbReference>
<keyword evidence="1" id="KW-0245">EGF-like domain</keyword>
<sequence>MSSKYPALNSWFLFDSLAAIILATLSYTNASMFDSQPQYTIKAEKNKEFDKSCLIGTFNTESGNIADCLGHCLGNCRCQSFQICQNIKCQLCSSHKKENSSLFRGKDGCVYAMYETRHLAGTSKNFDAQCSGMSCSMNDNCCQRSAVCPDGKICKPNNSTKQPWKRFTCECPEGYYGDNCDQPIRSCQGYAQGSRKSGKYKVVDSDGSLYKIYCHFDSDGAWTLVQSFSFANRAVANSDFKKPLSEDTPISQDAVPAWTGYRLSKARMKRINENSDHLRFTCGFENVDNVSQTDYLQMSLDELESNKDITTHNPNNEMISYRGKIDEKDLRECKIKLHQDGKGLHVHIDNKDACVFFPASKPEGCSHFHYFSYFEEEACSLSTHSCTQYQHSTSQLWFGQGG</sequence>
<dbReference type="Proteomes" id="UP001152795">
    <property type="component" value="Unassembled WGS sequence"/>
</dbReference>
<dbReference type="EMBL" id="CACRXK020002995">
    <property type="protein sequence ID" value="CAB3996993.1"/>
    <property type="molecule type" value="Genomic_DNA"/>
</dbReference>
<feature type="disulfide bond" evidence="1">
    <location>
        <begin position="171"/>
        <end position="180"/>
    </location>
</feature>